<keyword evidence="2" id="KW-0808">Transferase</keyword>
<reference evidence="7" key="5">
    <citation type="journal article" date="2021" name="G3 (Bethesda)">
        <title>Aegilops tauschii genome assembly Aet v5.0 features greater sequence contiguity and improved annotation.</title>
        <authorList>
            <person name="Wang L."/>
            <person name="Zhu T."/>
            <person name="Rodriguez J.C."/>
            <person name="Deal K.R."/>
            <person name="Dubcovsky J."/>
            <person name="McGuire P.E."/>
            <person name="Lux T."/>
            <person name="Spannagl M."/>
            <person name="Mayer K.F.X."/>
            <person name="Baldrich P."/>
            <person name="Meyers B.C."/>
            <person name="Huo N."/>
            <person name="Gu Y.Q."/>
            <person name="Zhou H."/>
            <person name="Devos K.M."/>
            <person name="Bennetzen J.L."/>
            <person name="Unver T."/>
            <person name="Budak H."/>
            <person name="Gulick P.J."/>
            <person name="Galiba G."/>
            <person name="Kalapos B."/>
            <person name="Nelson D.R."/>
            <person name="Li P."/>
            <person name="You F.M."/>
            <person name="Luo M.C."/>
            <person name="Dvorak J."/>
        </authorList>
    </citation>
    <scope>NUCLEOTIDE SEQUENCE [LARGE SCALE GENOMIC DNA]</scope>
    <source>
        <strain evidence="7">cv. AL8/78</strain>
    </source>
</reference>
<evidence type="ECO:0000313" key="8">
    <source>
        <dbReference type="Proteomes" id="UP000015105"/>
    </source>
</evidence>
<dbReference type="GO" id="GO:0005524">
    <property type="term" value="F:ATP binding"/>
    <property type="evidence" value="ECO:0007669"/>
    <property type="project" value="UniProtKB-KW"/>
</dbReference>
<keyword evidence="5" id="KW-0067">ATP-binding</keyword>
<dbReference type="PANTHER" id="PTHR27002:SF1097">
    <property type="entry name" value="RECEPTOR-LIKE SERINE_THREONINE-PROTEIN KINASE"/>
    <property type="match status" value="1"/>
</dbReference>
<dbReference type="GO" id="GO:0004674">
    <property type="term" value="F:protein serine/threonine kinase activity"/>
    <property type="evidence" value="ECO:0007669"/>
    <property type="project" value="UniProtKB-KW"/>
</dbReference>
<evidence type="ECO:0000256" key="2">
    <source>
        <dbReference type="ARBA" id="ARBA00022679"/>
    </source>
</evidence>
<reference evidence="8" key="1">
    <citation type="journal article" date="2014" name="Science">
        <title>Ancient hybridizations among the ancestral genomes of bread wheat.</title>
        <authorList>
            <consortium name="International Wheat Genome Sequencing Consortium,"/>
            <person name="Marcussen T."/>
            <person name="Sandve S.R."/>
            <person name="Heier L."/>
            <person name="Spannagl M."/>
            <person name="Pfeifer M."/>
            <person name="Jakobsen K.S."/>
            <person name="Wulff B.B."/>
            <person name="Steuernagel B."/>
            <person name="Mayer K.F."/>
            <person name="Olsen O.A."/>
        </authorList>
    </citation>
    <scope>NUCLEOTIDE SEQUENCE [LARGE SCALE GENOMIC DNA]</scope>
    <source>
        <strain evidence="8">cv. AL8/78</strain>
    </source>
</reference>
<evidence type="ECO:0000256" key="5">
    <source>
        <dbReference type="ARBA" id="ARBA00022840"/>
    </source>
</evidence>
<dbReference type="Gramene" id="AET2Gv21073200.11">
    <property type="protein sequence ID" value="AET2Gv21073200.11"/>
    <property type="gene ID" value="AET2Gv21073200"/>
</dbReference>
<dbReference type="InterPro" id="IPR001245">
    <property type="entry name" value="Ser-Thr/Tyr_kinase_cat_dom"/>
</dbReference>
<evidence type="ECO:0000259" key="6">
    <source>
        <dbReference type="PROSITE" id="PS50011"/>
    </source>
</evidence>
<feature type="domain" description="Protein kinase" evidence="6">
    <location>
        <begin position="1"/>
        <end position="77"/>
    </location>
</feature>
<reference evidence="7" key="3">
    <citation type="journal article" date="2017" name="Nature">
        <title>Genome sequence of the progenitor of the wheat D genome Aegilops tauschii.</title>
        <authorList>
            <person name="Luo M.C."/>
            <person name="Gu Y.Q."/>
            <person name="Puiu D."/>
            <person name="Wang H."/>
            <person name="Twardziok S.O."/>
            <person name="Deal K.R."/>
            <person name="Huo N."/>
            <person name="Zhu T."/>
            <person name="Wang L."/>
            <person name="Wang Y."/>
            <person name="McGuire P.E."/>
            <person name="Liu S."/>
            <person name="Long H."/>
            <person name="Ramasamy R.K."/>
            <person name="Rodriguez J.C."/>
            <person name="Van S.L."/>
            <person name="Yuan L."/>
            <person name="Wang Z."/>
            <person name="Xia Z."/>
            <person name="Xiao L."/>
            <person name="Anderson O.D."/>
            <person name="Ouyang S."/>
            <person name="Liang Y."/>
            <person name="Zimin A.V."/>
            <person name="Pertea G."/>
            <person name="Qi P."/>
            <person name="Bennetzen J.L."/>
            <person name="Dai X."/>
            <person name="Dawson M.W."/>
            <person name="Muller H.G."/>
            <person name="Kugler K."/>
            <person name="Rivarola-Duarte L."/>
            <person name="Spannagl M."/>
            <person name="Mayer K.F.X."/>
            <person name="Lu F.H."/>
            <person name="Bevan M.W."/>
            <person name="Leroy P."/>
            <person name="Li P."/>
            <person name="You F.M."/>
            <person name="Sun Q."/>
            <person name="Liu Z."/>
            <person name="Lyons E."/>
            <person name="Wicker T."/>
            <person name="Salzberg S.L."/>
            <person name="Devos K.M."/>
            <person name="Dvorak J."/>
        </authorList>
    </citation>
    <scope>NUCLEOTIDE SEQUENCE [LARGE SCALE GENOMIC DNA]</scope>
    <source>
        <strain evidence="7">cv. AL8/78</strain>
    </source>
</reference>
<organism evidence="7 8">
    <name type="scientific">Aegilops tauschii subsp. strangulata</name>
    <name type="common">Goatgrass</name>
    <dbReference type="NCBI Taxonomy" id="200361"/>
    <lineage>
        <taxon>Eukaryota</taxon>
        <taxon>Viridiplantae</taxon>
        <taxon>Streptophyta</taxon>
        <taxon>Embryophyta</taxon>
        <taxon>Tracheophyta</taxon>
        <taxon>Spermatophyta</taxon>
        <taxon>Magnoliopsida</taxon>
        <taxon>Liliopsida</taxon>
        <taxon>Poales</taxon>
        <taxon>Poaceae</taxon>
        <taxon>BOP clade</taxon>
        <taxon>Pooideae</taxon>
        <taxon>Triticodae</taxon>
        <taxon>Triticeae</taxon>
        <taxon>Triticinae</taxon>
        <taxon>Aegilops</taxon>
    </lineage>
</organism>
<sequence length="77" mass="8897">GRTIAVKRLKQSALTKKGKCDFTREVEVMARLRHGNLVRLLAYCDEGEERILVYAYMPNKSLDLYIFGTYTCVFYLG</sequence>
<dbReference type="Pfam" id="PF07714">
    <property type="entry name" value="PK_Tyr_Ser-Thr"/>
    <property type="match status" value="1"/>
</dbReference>
<dbReference type="GO" id="GO:0005886">
    <property type="term" value="C:plasma membrane"/>
    <property type="evidence" value="ECO:0007669"/>
    <property type="project" value="TreeGrafter"/>
</dbReference>
<accession>A0A453D3G2</accession>
<evidence type="ECO:0000256" key="4">
    <source>
        <dbReference type="ARBA" id="ARBA00022777"/>
    </source>
</evidence>
<keyword evidence="8" id="KW-1185">Reference proteome</keyword>
<dbReference type="InterPro" id="IPR011009">
    <property type="entry name" value="Kinase-like_dom_sf"/>
</dbReference>
<dbReference type="AlphaFoldDB" id="A0A453D3G2"/>
<evidence type="ECO:0000256" key="1">
    <source>
        <dbReference type="ARBA" id="ARBA00022527"/>
    </source>
</evidence>
<dbReference type="EnsemblPlants" id="AET2Gv21073200.11">
    <property type="protein sequence ID" value="AET2Gv21073200.11"/>
    <property type="gene ID" value="AET2Gv21073200"/>
</dbReference>
<evidence type="ECO:0000256" key="3">
    <source>
        <dbReference type="ARBA" id="ARBA00022741"/>
    </source>
</evidence>
<dbReference type="SUPFAM" id="SSF56112">
    <property type="entry name" value="Protein kinase-like (PK-like)"/>
    <property type="match status" value="1"/>
</dbReference>
<dbReference type="InterPro" id="IPR000719">
    <property type="entry name" value="Prot_kinase_dom"/>
</dbReference>
<reference evidence="8" key="2">
    <citation type="journal article" date="2017" name="Nat. Plants">
        <title>The Aegilops tauschii genome reveals multiple impacts of transposons.</title>
        <authorList>
            <person name="Zhao G."/>
            <person name="Zou C."/>
            <person name="Li K."/>
            <person name="Wang K."/>
            <person name="Li T."/>
            <person name="Gao L."/>
            <person name="Zhang X."/>
            <person name="Wang H."/>
            <person name="Yang Z."/>
            <person name="Liu X."/>
            <person name="Jiang W."/>
            <person name="Mao L."/>
            <person name="Kong X."/>
            <person name="Jiao Y."/>
            <person name="Jia J."/>
        </authorList>
    </citation>
    <scope>NUCLEOTIDE SEQUENCE [LARGE SCALE GENOMIC DNA]</scope>
    <source>
        <strain evidence="8">cv. AL8/78</strain>
    </source>
</reference>
<proteinExistence type="predicted"/>
<protein>
    <recommendedName>
        <fullName evidence="6">Protein kinase domain-containing protein</fullName>
    </recommendedName>
</protein>
<dbReference type="Proteomes" id="UP000015105">
    <property type="component" value="Chromosome 2D"/>
</dbReference>
<reference evidence="7" key="4">
    <citation type="submission" date="2019-03" db="UniProtKB">
        <authorList>
            <consortium name="EnsemblPlants"/>
        </authorList>
    </citation>
    <scope>IDENTIFICATION</scope>
</reference>
<dbReference type="PROSITE" id="PS50011">
    <property type="entry name" value="PROTEIN_KINASE_DOM"/>
    <property type="match status" value="1"/>
</dbReference>
<dbReference type="Gene3D" id="3.30.200.20">
    <property type="entry name" value="Phosphorylase Kinase, domain 1"/>
    <property type="match status" value="1"/>
</dbReference>
<dbReference type="PANTHER" id="PTHR27002">
    <property type="entry name" value="RECEPTOR-LIKE SERINE/THREONINE-PROTEIN KINASE SD1-8"/>
    <property type="match status" value="1"/>
</dbReference>
<keyword evidence="1" id="KW-0723">Serine/threonine-protein kinase</keyword>
<keyword evidence="3" id="KW-0547">Nucleotide-binding</keyword>
<name>A0A453D3G2_AEGTS</name>
<keyword evidence="4" id="KW-0418">Kinase</keyword>
<evidence type="ECO:0000313" key="7">
    <source>
        <dbReference type="EnsemblPlants" id="AET2Gv21073200.11"/>
    </source>
</evidence>